<dbReference type="GO" id="GO:0051123">
    <property type="term" value="P:RNA polymerase II preinitiation complex assembly"/>
    <property type="evidence" value="ECO:0007669"/>
    <property type="project" value="TreeGrafter"/>
</dbReference>
<dbReference type="PANTHER" id="PTHR12228:SF0">
    <property type="entry name" value="TATA-BOX BINDING PROTEIN ASSOCIATED FACTOR 7"/>
    <property type="match status" value="1"/>
</dbReference>
<dbReference type="GO" id="GO:0005669">
    <property type="term" value="C:transcription factor TFIID complex"/>
    <property type="evidence" value="ECO:0007669"/>
    <property type="project" value="InterPro"/>
</dbReference>
<accession>A0A8E0VNG5</accession>
<feature type="region of interest" description="Disordered" evidence="6">
    <location>
        <begin position="289"/>
        <end position="312"/>
    </location>
</feature>
<evidence type="ECO:0000256" key="4">
    <source>
        <dbReference type="ARBA" id="ARBA00023163"/>
    </source>
</evidence>
<dbReference type="GO" id="GO:0016251">
    <property type="term" value="F:RNA polymerase II general transcription initiation factor activity"/>
    <property type="evidence" value="ECO:0007669"/>
    <property type="project" value="TreeGrafter"/>
</dbReference>
<evidence type="ECO:0000259" key="7">
    <source>
        <dbReference type="SMART" id="SM01370"/>
    </source>
</evidence>
<feature type="region of interest" description="Disordered" evidence="6">
    <location>
        <begin position="139"/>
        <end position="163"/>
    </location>
</feature>
<evidence type="ECO:0000313" key="9">
    <source>
        <dbReference type="Proteomes" id="UP000728185"/>
    </source>
</evidence>
<gene>
    <name evidence="8" type="ORF">FBUS_08060</name>
</gene>
<keyword evidence="3" id="KW-0805">Transcription regulation</keyword>
<feature type="domain" description="TAFII55 protein conserved region" evidence="7">
    <location>
        <begin position="1"/>
        <end position="132"/>
    </location>
</feature>
<comment type="caution">
    <text evidence="8">The sequence shown here is derived from an EMBL/GenBank/DDBJ whole genome shotgun (WGS) entry which is preliminary data.</text>
</comment>
<proteinExistence type="inferred from homology"/>
<keyword evidence="4" id="KW-0804">Transcription</keyword>
<dbReference type="InterPro" id="IPR006751">
    <property type="entry name" value="TAFII55_prot_cons_reg"/>
</dbReference>
<feature type="compositionally biased region" description="Polar residues" evidence="6">
    <location>
        <begin position="143"/>
        <end position="156"/>
    </location>
</feature>
<dbReference type="PANTHER" id="PTHR12228">
    <property type="entry name" value="TRANSCRIPTION INITIATION FACTOR TFIID 55 KD SUBUNIT-RELATED"/>
    <property type="match status" value="1"/>
</dbReference>
<dbReference type="SMART" id="SM01370">
    <property type="entry name" value="TAFII55_N"/>
    <property type="match status" value="1"/>
</dbReference>
<comment type="similarity">
    <text evidence="2">Belongs to the TAF7 family.</text>
</comment>
<sequence>MRHTIVRYNGQVYQGRVMDLPCIIESLKTTDKKTFYKTADICQMMICTQGEDTGPLRGTAAYLDNRAGSRTNAFETRSRDSREFQFLHGMTPPLKNVLRRRFRKCRRKRLVDMPKIEKEVKQLLRADLEATHGVKWEVIWSDPPNTGTSRSNQPDDLQTDEVNGGIRSGALATADDELEEEDEEATRVFAIDRRDVFGDLSSSSVASMDSSNLSDDDAADLDGKPSGDTTADHEPVLKTTSRPAHAEQAPIDQSLNRMPLSSLDGRKKCNNGLGSLKDKLAAELLLSDSGEEDAEVGGSATTKARSDMVSVRSPDPAEFDFGARVDEDDLEGHLQASVAAQLVAHASVHDDDVAQTVGHDVDVDVDVDEVDGVAEDEVVDDDDDVIHSGGELLDDVALMELNTAKAVSSVAPDVDYLLLDDSDVHR</sequence>
<evidence type="ECO:0000256" key="6">
    <source>
        <dbReference type="SAM" id="MobiDB-lite"/>
    </source>
</evidence>
<evidence type="ECO:0000313" key="8">
    <source>
        <dbReference type="EMBL" id="KAA0199001.1"/>
    </source>
</evidence>
<protein>
    <submittedName>
        <fullName evidence="8">Transcription initiation factor TFIID subunit 7</fullName>
    </submittedName>
</protein>
<evidence type="ECO:0000256" key="3">
    <source>
        <dbReference type="ARBA" id="ARBA00023015"/>
    </source>
</evidence>
<feature type="compositionally biased region" description="Basic and acidic residues" evidence="6">
    <location>
        <begin position="221"/>
        <end position="236"/>
    </location>
</feature>
<dbReference type="Proteomes" id="UP000728185">
    <property type="component" value="Unassembled WGS sequence"/>
</dbReference>
<evidence type="ECO:0000256" key="5">
    <source>
        <dbReference type="ARBA" id="ARBA00023242"/>
    </source>
</evidence>
<feature type="compositionally biased region" description="Low complexity" evidence="6">
    <location>
        <begin position="202"/>
        <end position="213"/>
    </location>
</feature>
<feature type="region of interest" description="Disordered" evidence="6">
    <location>
        <begin position="202"/>
        <end position="263"/>
    </location>
</feature>
<dbReference type="OrthoDB" id="153872at2759"/>
<name>A0A8E0VNG5_9TREM</name>
<dbReference type="InterPro" id="IPR037817">
    <property type="entry name" value="TAF7"/>
</dbReference>
<reference evidence="8" key="1">
    <citation type="submission" date="2019-05" db="EMBL/GenBank/DDBJ databases">
        <title>Annotation for the trematode Fasciolopsis buski.</title>
        <authorList>
            <person name="Choi Y.-J."/>
        </authorList>
    </citation>
    <scope>NUCLEOTIDE SEQUENCE</scope>
    <source>
        <strain evidence="8">HT</strain>
        <tissue evidence="8">Whole worm</tissue>
    </source>
</reference>
<dbReference type="AlphaFoldDB" id="A0A8E0VNG5"/>
<organism evidence="8 9">
    <name type="scientific">Fasciolopsis buskii</name>
    <dbReference type="NCBI Taxonomy" id="27845"/>
    <lineage>
        <taxon>Eukaryota</taxon>
        <taxon>Metazoa</taxon>
        <taxon>Spiralia</taxon>
        <taxon>Lophotrochozoa</taxon>
        <taxon>Platyhelminthes</taxon>
        <taxon>Trematoda</taxon>
        <taxon>Digenea</taxon>
        <taxon>Plagiorchiida</taxon>
        <taxon>Echinostomata</taxon>
        <taxon>Echinostomatoidea</taxon>
        <taxon>Fasciolidae</taxon>
        <taxon>Fasciolopsis</taxon>
    </lineage>
</organism>
<comment type="subcellular location">
    <subcellularLocation>
        <location evidence="1">Nucleus</location>
    </subcellularLocation>
</comment>
<evidence type="ECO:0000256" key="1">
    <source>
        <dbReference type="ARBA" id="ARBA00004123"/>
    </source>
</evidence>
<keyword evidence="9" id="KW-1185">Reference proteome</keyword>
<dbReference type="EMBL" id="LUCM01001379">
    <property type="protein sequence ID" value="KAA0199001.1"/>
    <property type="molecule type" value="Genomic_DNA"/>
</dbReference>
<evidence type="ECO:0000256" key="2">
    <source>
        <dbReference type="ARBA" id="ARBA00009368"/>
    </source>
</evidence>
<dbReference type="CDD" id="cd08047">
    <property type="entry name" value="TAF7"/>
    <property type="match status" value="1"/>
</dbReference>
<keyword evidence="5" id="KW-0539">Nucleus</keyword>
<dbReference type="Pfam" id="PF04658">
    <property type="entry name" value="TAFII55_N"/>
    <property type="match status" value="1"/>
</dbReference>